<dbReference type="Proteomes" id="UP001386955">
    <property type="component" value="Unassembled WGS sequence"/>
</dbReference>
<organism evidence="1 2">
    <name type="scientific">Psophocarpus tetragonolobus</name>
    <name type="common">Winged bean</name>
    <name type="synonym">Dolichos tetragonolobus</name>
    <dbReference type="NCBI Taxonomy" id="3891"/>
    <lineage>
        <taxon>Eukaryota</taxon>
        <taxon>Viridiplantae</taxon>
        <taxon>Streptophyta</taxon>
        <taxon>Embryophyta</taxon>
        <taxon>Tracheophyta</taxon>
        <taxon>Spermatophyta</taxon>
        <taxon>Magnoliopsida</taxon>
        <taxon>eudicotyledons</taxon>
        <taxon>Gunneridae</taxon>
        <taxon>Pentapetalae</taxon>
        <taxon>rosids</taxon>
        <taxon>fabids</taxon>
        <taxon>Fabales</taxon>
        <taxon>Fabaceae</taxon>
        <taxon>Papilionoideae</taxon>
        <taxon>50 kb inversion clade</taxon>
        <taxon>NPAAA clade</taxon>
        <taxon>indigoferoid/millettioid clade</taxon>
        <taxon>Phaseoleae</taxon>
        <taxon>Psophocarpus</taxon>
    </lineage>
</organism>
<name>A0AAN9SIM4_PSOTE</name>
<keyword evidence="2" id="KW-1185">Reference proteome</keyword>
<sequence length="137" mass="15954">MSIHIDMYLHVFEEASFTHIHCSHGHREVSAHFQKRTILTNGQSMQAYSVETLDKLNEQFFFMHRNTVRGLNEPTTKRILMPLVMHSSWGSKSQIVNEQPSYVVCDLEHVLSKEMLDNDLETKGLVEVAIEYTYNKK</sequence>
<evidence type="ECO:0000313" key="1">
    <source>
        <dbReference type="EMBL" id="KAK7397186.1"/>
    </source>
</evidence>
<protein>
    <submittedName>
        <fullName evidence="1">Uncharacterized protein</fullName>
    </submittedName>
</protein>
<reference evidence="1 2" key="1">
    <citation type="submission" date="2024-01" db="EMBL/GenBank/DDBJ databases">
        <title>The genomes of 5 underutilized Papilionoideae crops provide insights into root nodulation and disease resistanc.</title>
        <authorList>
            <person name="Jiang F."/>
        </authorList>
    </citation>
    <scope>NUCLEOTIDE SEQUENCE [LARGE SCALE GENOMIC DNA]</scope>
    <source>
        <strain evidence="1">DUOXIRENSHENG_FW03</strain>
        <tissue evidence="1">Leaves</tissue>
    </source>
</reference>
<comment type="caution">
    <text evidence="1">The sequence shown here is derived from an EMBL/GenBank/DDBJ whole genome shotgun (WGS) entry which is preliminary data.</text>
</comment>
<dbReference type="AlphaFoldDB" id="A0AAN9SIM4"/>
<dbReference type="EMBL" id="JAYMYS010000004">
    <property type="protein sequence ID" value="KAK7397186.1"/>
    <property type="molecule type" value="Genomic_DNA"/>
</dbReference>
<gene>
    <name evidence="1" type="ORF">VNO78_18353</name>
</gene>
<accession>A0AAN9SIM4</accession>
<proteinExistence type="predicted"/>
<evidence type="ECO:0000313" key="2">
    <source>
        <dbReference type="Proteomes" id="UP001386955"/>
    </source>
</evidence>